<dbReference type="InterPro" id="IPR017996">
    <property type="entry name" value="MRJP/yellow-related"/>
</dbReference>
<keyword evidence="3" id="KW-0732">Signal</keyword>
<dbReference type="PANTHER" id="PTHR10009:SF18">
    <property type="entry name" value="PROTEIN YELLOW-LIKE PROTEIN"/>
    <property type="match status" value="1"/>
</dbReference>
<name>A0ABX0K645_9PROT</name>
<organism evidence="4 5">
    <name type="scientific">Acetobacter conturbans</name>
    <dbReference type="NCBI Taxonomy" id="1737472"/>
    <lineage>
        <taxon>Bacteria</taxon>
        <taxon>Pseudomonadati</taxon>
        <taxon>Pseudomonadota</taxon>
        <taxon>Alphaproteobacteria</taxon>
        <taxon>Acetobacterales</taxon>
        <taxon>Acetobacteraceae</taxon>
        <taxon>Acetobacter</taxon>
    </lineage>
</organism>
<comment type="caution">
    <text evidence="4">The sequence shown here is derived from an EMBL/GenBank/DDBJ whole genome shotgun (WGS) entry which is preliminary data.</text>
</comment>
<evidence type="ECO:0000256" key="2">
    <source>
        <dbReference type="ARBA" id="ARBA00022525"/>
    </source>
</evidence>
<sequence>MAGCCQPRANEVKLRSMKRLLRITCLSVPLVLATLPVSARAVPMPEKAESTASDLTPVLTSNSQIWESVVALPDGRLVLEAPRWLGNPAPQLNISSATNGAVGPYPDASWNAPDGDPGNRFVALTSMTLAPDGALWVVDSGVPDREQKPEAPAKLVRIDPASGKVTRVVPVSADALRSGSILSGIAIHAQTAYVADSGVPGIVVIDLESGVARRFLDHLEGLTAKRPIEAASGVVKARDGRPLAIDASLVAISPDGQWLYVQAYCGPLYRVATALFNDDASTNTAFQESATLWYKTHALGGLTIGADGTLYWSDVTTGSIDSYTPGRIPHHLITDPRLKWPGGLALSGNTIFVPAAQLDQAARFQNGQATVHWPVTVYKFRVPEDATSDVLRK</sequence>
<dbReference type="InterPro" id="IPR011042">
    <property type="entry name" value="6-blade_b-propeller_TolB-like"/>
</dbReference>
<dbReference type="Pfam" id="PF03022">
    <property type="entry name" value="MRJP"/>
    <property type="match status" value="1"/>
</dbReference>
<accession>A0ABX0K645</accession>
<keyword evidence="5" id="KW-1185">Reference proteome</keyword>
<evidence type="ECO:0000256" key="3">
    <source>
        <dbReference type="SAM" id="SignalP"/>
    </source>
</evidence>
<feature type="signal peptide" evidence="3">
    <location>
        <begin position="1"/>
        <end position="41"/>
    </location>
</feature>
<evidence type="ECO:0000313" key="5">
    <source>
        <dbReference type="Proteomes" id="UP000631653"/>
    </source>
</evidence>
<dbReference type="PANTHER" id="PTHR10009">
    <property type="entry name" value="PROTEIN YELLOW-RELATED"/>
    <property type="match status" value="1"/>
</dbReference>
<dbReference type="EMBL" id="WOSY01000008">
    <property type="protein sequence ID" value="NHN88884.1"/>
    <property type="molecule type" value="Genomic_DNA"/>
</dbReference>
<proteinExistence type="predicted"/>
<dbReference type="SUPFAM" id="SSF63829">
    <property type="entry name" value="Calcium-dependent phosphotriesterase"/>
    <property type="match status" value="1"/>
</dbReference>
<reference evidence="4 5" key="1">
    <citation type="journal article" date="2020" name="Int. J. Syst. Evol. Microbiol.">
        <title>Novel acetic acid bacteria from cider fermentations: Acetobacter conturbans sp. nov. and Acetobacter fallax sp. nov.</title>
        <authorList>
            <person name="Sombolestani A.S."/>
            <person name="Cleenwerck I."/>
            <person name="Cnockaert M."/>
            <person name="Borremans W."/>
            <person name="Wieme A.D."/>
            <person name="De Vuyst L."/>
            <person name="Vandamme P."/>
        </authorList>
    </citation>
    <scope>NUCLEOTIDE SEQUENCE [LARGE SCALE GENOMIC DNA]</scope>
    <source>
        <strain evidence="4 5">LMG 1627</strain>
    </source>
</reference>
<feature type="chain" id="PRO_5047465001" evidence="3">
    <location>
        <begin position="42"/>
        <end position="393"/>
    </location>
</feature>
<dbReference type="Gene3D" id="2.120.10.30">
    <property type="entry name" value="TolB, C-terminal domain"/>
    <property type="match status" value="1"/>
</dbReference>
<gene>
    <name evidence="4" type="ORF">GOB81_09600</name>
</gene>
<dbReference type="Proteomes" id="UP000631653">
    <property type="component" value="Unassembled WGS sequence"/>
</dbReference>
<evidence type="ECO:0000313" key="4">
    <source>
        <dbReference type="EMBL" id="NHN88884.1"/>
    </source>
</evidence>
<protein>
    <submittedName>
        <fullName evidence="4">Gluconolactonase</fullName>
    </submittedName>
</protein>
<comment type="subcellular location">
    <subcellularLocation>
        <location evidence="1">Secreted</location>
    </subcellularLocation>
</comment>
<evidence type="ECO:0000256" key="1">
    <source>
        <dbReference type="ARBA" id="ARBA00004613"/>
    </source>
</evidence>
<keyword evidence="2" id="KW-0964">Secreted</keyword>